<dbReference type="Proteomes" id="UP000281647">
    <property type="component" value="Unassembled WGS sequence"/>
</dbReference>
<accession>A0A432V8E2</accession>
<keyword evidence="4 5" id="KW-0694">RNA-binding</keyword>
<dbReference type="InterPro" id="IPR036164">
    <property type="entry name" value="bL21-like_sf"/>
</dbReference>
<protein>
    <recommendedName>
        <fullName evidence="4">Large ribosomal subunit protein bL21</fullName>
    </recommendedName>
</protein>
<evidence type="ECO:0000256" key="5">
    <source>
        <dbReference type="RuleBase" id="RU000562"/>
    </source>
</evidence>
<reference evidence="7 8" key="1">
    <citation type="submission" date="2018-11" db="EMBL/GenBank/DDBJ databases">
        <title>Pseudaminobacter arsenicus sp. nov., an arsenic-resistant bacterium isolated from arsenic-rich aquifers.</title>
        <authorList>
            <person name="Mu Y."/>
        </authorList>
    </citation>
    <scope>NUCLEOTIDE SEQUENCE [LARGE SCALE GENOMIC DNA]</scope>
    <source>
        <strain evidence="7 8">CB3</strain>
    </source>
</reference>
<keyword evidence="3 4" id="KW-0687">Ribonucleoprotein</keyword>
<organism evidence="7 8">
    <name type="scientific">Borborobacter arsenicus</name>
    <dbReference type="NCBI Taxonomy" id="1851146"/>
    <lineage>
        <taxon>Bacteria</taxon>
        <taxon>Pseudomonadati</taxon>
        <taxon>Pseudomonadota</taxon>
        <taxon>Alphaproteobacteria</taxon>
        <taxon>Hyphomicrobiales</taxon>
        <taxon>Phyllobacteriaceae</taxon>
        <taxon>Borborobacter</taxon>
    </lineage>
</organism>
<sequence length="134" mass="14152">MFAVIKTGGKQYRVAANDVLKIGKLVANAGDTVEFTQVLAVGEGENATIGAPFVEGVVVTAEVVEQGRGATVIAFKKRRRQNSRRTRGHRQHETTVRIAEILTAGAKPAKKAAAKKEAAAETEPKTVAAGAENE</sequence>
<dbReference type="HAMAP" id="MF_01363">
    <property type="entry name" value="Ribosomal_bL21"/>
    <property type="match status" value="1"/>
</dbReference>
<comment type="caution">
    <text evidence="7">The sequence shown here is derived from an EMBL/GenBank/DDBJ whole genome shotgun (WGS) entry which is preliminary data.</text>
</comment>
<keyword evidence="2 4" id="KW-0689">Ribosomal protein</keyword>
<keyword evidence="8" id="KW-1185">Reference proteome</keyword>
<evidence type="ECO:0000313" key="7">
    <source>
        <dbReference type="EMBL" id="RUM98410.1"/>
    </source>
</evidence>
<dbReference type="PANTHER" id="PTHR21349:SF0">
    <property type="entry name" value="LARGE RIBOSOMAL SUBUNIT PROTEIN BL21M"/>
    <property type="match status" value="1"/>
</dbReference>
<proteinExistence type="inferred from homology"/>
<dbReference type="SUPFAM" id="SSF141091">
    <property type="entry name" value="L21p-like"/>
    <property type="match status" value="1"/>
</dbReference>
<dbReference type="GO" id="GO:0019843">
    <property type="term" value="F:rRNA binding"/>
    <property type="evidence" value="ECO:0007669"/>
    <property type="project" value="UniProtKB-UniRule"/>
</dbReference>
<evidence type="ECO:0000256" key="3">
    <source>
        <dbReference type="ARBA" id="ARBA00023274"/>
    </source>
</evidence>
<feature type="region of interest" description="Disordered" evidence="6">
    <location>
        <begin position="112"/>
        <end position="134"/>
    </location>
</feature>
<comment type="similarity">
    <text evidence="1 4 5">Belongs to the bacterial ribosomal protein bL21 family.</text>
</comment>
<dbReference type="GO" id="GO:0006412">
    <property type="term" value="P:translation"/>
    <property type="evidence" value="ECO:0007669"/>
    <property type="project" value="UniProtKB-UniRule"/>
</dbReference>
<dbReference type="PANTHER" id="PTHR21349">
    <property type="entry name" value="50S RIBOSOMAL PROTEIN L21"/>
    <property type="match status" value="1"/>
</dbReference>
<evidence type="ECO:0000256" key="4">
    <source>
        <dbReference type="HAMAP-Rule" id="MF_01363"/>
    </source>
</evidence>
<keyword evidence="4 5" id="KW-0699">rRNA-binding</keyword>
<evidence type="ECO:0000256" key="2">
    <source>
        <dbReference type="ARBA" id="ARBA00022980"/>
    </source>
</evidence>
<name>A0A432V8E2_9HYPH</name>
<feature type="compositionally biased region" description="Low complexity" evidence="6">
    <location>
        <begin position="125"/>
        <end position="134"/>
    </location>
</feature>
<evidence type="ECO:0000256" key="1">
    <source>
        <dbReference type="ARBA" id="ARBA00008563"/>
    </source>
</evidence>
<dbReference type="InterPro" id="IPR001787">
    <property type="entry name" value="Ribosomal_bL21"/>
</dbReference>
<dbReference type="GO" id="GO:1990904">
    <property type="term" value="C:ribonucleoprotein complex"/>
    <property type="evidence" value="ECO:0007669"/>
    <property type="project" value="UniProtKB-KW"/>
</dbReference>
<dbReference type="EMBL" id="RKST01000006">
    <property type="protein sequence ID" value="RUM98410.1"/>
    <property type="molecule type" value="Genomic_DNA"/>
</dbReference>
<dbReference type="AlphaFoldDB" id="A0A432V8E2"/>
<evidence type="ECO:0000313" key="8">
    <source>
        <dbReference type="Proteomes" id="UP000281647"/>
    </source>
</evidence>
<comment type="subunit">
    <text evidence="4">Part of the 50S ribosomal subunit. Contacts protein L20.</text>
</comment>
<dbReference type="GO" id="GO:0003735">
    <property type="term" value="F:structural constituent of ribosome"/>
    <property type="evidence" value="ECO:0007669"/>
    <property type="project" value="InterPro"/>
</dbReference>
<dbReference type="GO" id="GO:0005737">
    <property type="term" value="C:cytoplasm"/>
    <property type="evidence" value="ECO:0007669"/>
    <property type="project" value="UniProtKB-ARBA"/>
</dbReference>
<dbReference type="OrthoDB" id="9813334at2"/>
<feature type="compositionally biased region" description="Basic and acidic residues" evidence="6">
    <location>
        <begin position="114"/>
        <end position="124"/>
    </location>
</feature>
<evidence type="ECO:0000256" key="6">
    <source>
        <dbReference type="SAM" id="MobiDB-lite"/>
    </source>
</evidence>
<dbReference type="InterPro" id="IPR028909">
    <property type="entry name" value="bL21-like"/>
</dbReference>
<dbReference type="NCBIfam" id="TIGR00061">
    <property type="entry name" value="L21"/>
    <property type="match status" value="1"/>
</dbReference>
<gene>
    <name evidence="4 7" type="primary">rplU</name>
    <name evidence="7" type="ORF">EET67_07165</name>
</gene>
<comment type="function">
    <text evidence="4 5">This protein binds to 23S rRNA in the presence of protein L20.</text>
</comment>
<dbReference type="Pfam" id="PF00829">
    <property type="entry name" value="Ribosomal_L21p"/>
    <property type="match status" value="1"/>
</dbReference>
<dbReference type="GO" id="GO:0005840">
    <property type="term" value="C:ribosome"/>
    <property type="evidence" value="ECO:0007669"/>
    <property type="project" value="UniProtKB-KW"/>
</dbReference>